<keyword evidence="2" id="KW-1185">Reference proteome</keyword>
<gene>
    <name evidence="1" type="ORF">WOLCODRAFT_58544</name>
</gene>
<dbReference type="OrthoDB" id="2662268at2759"/>
<evidence type="ECO:0000313" key="2">
    <source>
        <dbReference type="Proteomes" id="UP000218811"/>
    </source>
</evidence>
<evidence type="ECO:0000313" key="1">
    <source>
        <dbReference type="EMBL" id="PCH38527.1"/>
    </source>
</evidence>
<protein>
    <submittedName>
        <fullName evidence="1">Uncharacterized protein</fullName>
    </submittedName>
</protein>
<sequence length="148" mass="17055">VSVRRRVRLPQTIPLAERPSYAVDFKVRGSCGVRMRDVLKDRARLDCSEERVFEATGVRQFRLVIAWPGCSQTGTYIPVQDKDGFITRARLAKLISLHFSRFMEKRYGSHGNAPWTIGRRGIVFDNLWLLSVSHAQHNIWLADIEVQM</sequence>
<name>A0A2H3JR89_WOLCO</name>
<dbReference type="AlphaFoldDB" id="A0A2H3JR89"/>
<feature type="non-terminal residue" evidence="1">
    <location>
        <position position="1"/>
    </location>
</feature>
<dbReference type="EMBL" id="KB467942">
    <property type="protein sequence ID" value="PCH38527.1"/>
    <property type="molecule type" value="Genomic_DNA"/>
</dbReference>
<dbReference type="OMA" id="STHNATF"/>
<feature type="non-terminal residue" evidence="1">
    <location>
        <position position="148"/>
    </location>
</feature>
<proteinExistence type="predicted"/>
<organism evidence="1 2">
    <name type="scientific">Wolfiporia cocos (strain MD-104)</name>
    <name type="common">Brown rot fungus</name>
    <dbReference type="NCBI Taxonomy" id="742152"/>
    <lineage>
        <taxon>Eukaryota</taxon>
        <taxon>Fungi</taxon>
        <taxon>Dikarya</taxon>
        <taxon>Basidiomycota</taxon>
        <taxon>Agaricomycotina</taxon>
        <taxon>Agaricomycetes</taxon>
        <taxon>Polyporales</taxon>
        <taxon>Phaeolaceae</taxon>
        <taxon>Wolfiporia</taxon>
    </lineage>
</organism>
<accession>A0A2H3JR89</accession>
<dbReference type="Proteomes" id="UP000218811">
    <property type="component" value="Unassembled WGS sequence"/>
</dbReference>
<reference evidence="1 2" key="1">
    <citation type="journal article" date="2012" name="Science">
        <title>The Paleozoic origin of enzymatic lignin decomposition reconstructed from 31 fungal genomes.</title>
        <authorList>
            <person name="Floudas D."/>
            <person name="Binder M."/>
            <person name="Riley R."/>
            <person name="Barry K."/>
            <person name="Blanchette R.A."/>
            <person name="Henrissat B."/>
            <person name="Martinez A.T."/>
            <person name="Otillar R."/>
            <person name="Spatafora J.W."/>
            <person name="Yadav J.S."/>
            <person name="Aerts A."/>
            <person name="Benoit I."/>
            <person name="Boyd A."/>
            <person name="Carlson A."/>
            <person name="Copeland A."/>
            <person name="Coutinho P.M."/>
            <person name="de Vries R.P."/>
            <person name="Ferreira P."/>
            <person name="Findley K."/>
            <person name="Foster B."/>
            <person name="Gaskell J."/>
            <person name="Glotzer D."/>
            <person name="Gorecki P."/>
            <person name="Heitman J."/>
            <person name="Hesse C."/>
            <person name="Hori C."/>
            <person name="Igarashi K."/>
            <person name="Jurgens J.A."/>
            <person name="Kallen N."/>
            <person name="Kersten P."/>
            <person name="Kohler A."/>
            <person name="Kuees U."/>
            <person name="Kumar T.K.A."/>
            <person name="Kuo A."/>
            <person name="LaButti K."/>
            <person name="Larrondo L.F."/>
            <person name="Lindquist E."/>
            <person name="Ling A."/>
            <person name="Lombard V."/>
            <person name="Lucas S."/>
            <person name="Lundell T."/>
            <person name="Martin R."/>
            <person name="McLaughlin D.J."/>
            <person name="Morgenstern I."/>
            <person name="Morin E."/>
            <person name="Murat C."/>
            <person name="Nagy L.G."/>
            <person name="Nolan M."/>
            <person name="Ohm R.A."/>
            <person name="Patyshakuliyeva A."/>
            <person name="Rokas A."/>
            <person name="Ruiz-Duenas F.J."/>
            <person name="Sabat G."/>
            <person name="Salamov A."/>
            <person name="Samejima M."/>
            <person name="Schmutz J."/>
            <person name="Slot J.C."/>
            <person name="St John F."/>
            <person name="Stenlid J."/>
            <person name="Sun H."/>
            <person name="Sun S."/>
            <person name="Syed K."/>
            <person name="Tsang A."/>
            <person name="Wiebenga A."/>
            <person name="Young D."/>
            <person name="Pisabarro A."/>
            <person name="Eastwood D.C."/>
            <person name="Martin F."/>
            <person name="Cullen D."/>
            <person name="Grigoriev I.V."/>
            <person name="Hibbett D.S."/>
        </authorList>
    </citation>
    <scope>NUCLEOTIDE SEQUENCE [LARGE SCALE GENOMIC DNA]</scope>
    <source>
        <strain evidence="1 2">MD-104</strain>
    </source>
</reference>